<evidence type="ECO:0000313" key="3">
    <source>
        <dbReference type="Proteomes" id="UP001549104"/>
    </source>
</evidence>
<keyword evidence="3" id="KW-1185">Reference proteome</keyword>
<sequence>MKKVLTIFAMFSVILLSGFANNASAQSSSVEEVTNQVGSVVEVKSIYDNAKVLKEFEKATGKTDRYSTTHYYKVKYDYISSTATLKFFLSSDHYNHELYVYDENYLSVGKKNTWNNDVIVENPETYAWYYIEVRQVGPNSWSESPYILSHGW</sequence>
<keyword evidence="1" id="KW-0732">Signal</keyword>
<accession>A0ABV2KB59</accession>
<proteinExistence type="predicted"/>
<evidence type="ECO:0000256" key="1">
    <source>
        <dbReference type="SAM" id="SignalP"/>
    </source>
</evidence>
<protein>
    <submittedName>
        <fullName evidence="2">Protein involved in sex pheromone biosynthesis</fullName>
    </submittedName>
</protein>
<reference evidence="2 3" key="1">
    <citation type="submission" date="2024-06" db="EMBL/GenBank/DDBJ databases">
        <title>Sorghum-associated microbial communities from plants grown in Nebraska, USA.</title>
        <authorList>
            <person name="Schachtman D."/>
        </authorList>
    </citation>
    <scope>NUCLEOTIDE SEQUENCE [LARGE SCALE GENOMIC DNA]</scope>
    <source>
        <strain evidence="2 3">1288</strain>
    </source>
</reference>
<evidence type="ECO:0000313" key="2">
    <source>
        <dbReference type="EMBL" id="MET3657850.1"/>
    </source>
</evidence>
<dbReference type="EMBL" id="JBEPME010000004">
    <property type="protein sequence ID" value="MET3657850.1"/>
    <property type="molecule type" value="Genomic_DNA"/>
</dbReference>
<feature type="signal peptide" evidence="1">
    <location>
        <begin position="1"/>
        <end position="25"/>
    </location>
</feature>
<feature type="chain" id="PRO_5047025986" evidence="1">
    <location>
        <begin position="26"/>
        <end position="152"/>
    </location>
</feature>
<organism evidence="2 3">
    <name type="scientific">Sporosarcina psychrophila</name>
    <name type="common">Bacillus psychrophilus</name>
    <dbReference type="NCBI Taxonomy" id="1476"/>
    <lineage>
        <taxon>Bacteria</taxon>
        <taxon>Bacillati</taxon>
        <taxon>Bacillota</taxon>
        <taxon>Bacilli</taxon>
        <taxon>Bacillales</taxon>
        <taxon>Caryophanaceae</taxon>
        <taxon>Sporosarcina</taxon>
    </lineage>
</organism>
<dbReference type="RefSeq" id="WP_354313588.1">
    <property type="nucleotide sequence ID" value="NZ_JBEPME010000004.1"/>
</dbReference>
<name>A0ABV2KB59_SPOPS</name>
<dbReference type="Proteomes" id="UP001549104">
    <property type="component" value="Unassembled WGS sequence"/>
</dbReference>
<comment type="caution">
    <text evidence="2">The sequence shown here is derived from an EMBL/GenBank/DDBJ whole genome shotgun (WGS) entry which is preliminary data.</text>
</comment>
<gene>
    <name evidence="2" type="ORF">ABIC55_002947</name>
</gene>